<comment type="caution">
    <text evidence="1">The sequence shown here is derived from an EMBL/GenBank/DDBJ whole genome shotgun (WGS) entry which is preliminary data.</text>
</comment>
<dbReference type="AlphaFoldDB" id="A0A0F8ZS05"/>
<proteinExistence type="predicted"/>
<gene>
    <name evidence="1" type="ORF">LCGC14_3001500</name>
</gene>
<feature type="non-terminal residue" evidence="1">
    <location>
        <position position="242"/>
    </location>
</feature>
<dbReference type="EMBL" id="LAZR01061859">
    <property type="protein sequence ID" value="KKK62721.1"/>
    <property type="molecule type" value="Genomic_DNA"/>
</dbReference>
<evidence type="ECO:0000313" key="1">
    <source>
        <dbReference type="EMBL" id="KKK62721.1"/>
    </source>
</evidence>
<evidence type="ECO:0008006" key="2">
    <source>
        <dbReference type="Google" id="ProtNLM"/>
    </source>
</evidence>
<sequence>MLVSDIWIIHESGLCYYHYQSPFSTSYEFDNDLFSGFIAALSAFTKPLSNKAIDFLKMQDEQLHFVIIDGIIITALVNELEDIDQEAIIQLLTYIGDKFIEKYSNYLDGHIFDWALIEKDFTEEISFLIAKDTVIEEMRRERISNLVNDVIMEKATPVNLVNSISKLYSNAKWQEIAKAKETIHNISRILPTLKYDVFLEARISNALKKTIDHLDWLAKLKLPMTQFFVYCEEDEVFERLFD</sequence>
<organism evidence="1">
    <name type="scientific">marine sediment metagenome</name>
    <dbReference type="NCBI Taxonomy" id="412755"/>
    <lineage>
        <taxon>unclassified sequences</taxon>
        <taxon>metagenomes</taxon>
        <taxon>ecological metagenomes</taxon>
    </lineage>
</organism>
<accession>A0A0F8ZS05</accession>
<name>A0A0F8ZS05_9ZZZZ</name>
<protein>
    <recommendedName>
        <fullName evidence="2">FUZ/MON1/HPS1 first Longin domain-containing protein</fullName>
    </recommendedName>
</protein>
<reference evidence="1" key="1">
    <citation type="journal article" date="2015" name="Nature">
        <title>Complex archaea that bridge the gap between prokaryotes and eukaryotes.</title>
        <authorList>
            <person name="Spang A."/>
            <person name="Saw J.H."/>
            <person name="Jorgensen S.L."/>
            <person name="Zaremba-Niedzwiedzka K."/>
            <person name="Martijn J."/>
            <person name="Lind A.E."/>
            <person name="van Eijk R."/>
            <person name="Schleper C."/>
            <person name="Guy L."/>
            <person name="Ettema T.J."/>
        </authorList>
    </citation>
    <scope>NUCLEOTIDE SEQUENCE</scope>
</reference>